<dbReference type="Pfam" id="PF13495">
    <property type="entry name" value="Phage_int_SAM_4"/>
    <property type="match status" value="1"/>
</dbReference>
<dbReference type="PROSITE" id="PS51900">
    <property type="entry name" value="CB"/>
    <property type="match status" value="1"/>
</dbReference>
<gene>
    <name evidence="8" type="ORF">B9M88_09360</name>
</gene>
<organism evidence="8 9">
    <name type="scientific">Staphylococcus agnetis</name>
    <dbReference type="NCBI Taxonomy" id="985762"/>
    <lineage>
        <taxon>Bacteria</taxon>
        <taxon>Bacillati</taxon>
        <taxon>Bacillota</taxon>
        <taxon>Bacilli</taxon>
        <taxon>Bacillales</taxon>
        <taxon>Staphylococcaceae</taxon>
        <taxon>Staphylococcus</taxon>
    </lineage>
</organism>
<evidence type="ECO:0000256" key="5">
    <source>
        <dbReference type="PROSITE-ProRule" id="PRU01248"/>
    </source>
</evidence>
<dbReference type="InterPro" id="IPR010998">
    <property type="entry name" value="Integrase_recombinase_N"/>
</dbReference>
<evidence type="ECO:0000256" key="4">
    <source>
        <dbReference type="ARBA" id="ARBA00023172"/>
    </source>
</evidence>
<comment type="similarity">
    <text evidence="1">Belongs to the 'phage' integrase family.</text>
</comment>
<dbReference type="Pfam" id="PF00589">
    <property type="entry name" value="Phage_integrase"/>
    <property type="match status" value="1"/>
</dbReference>
<keyword evidence="4" id="KW-0233">DNA recombination</keyword>
<keyword evidence="9" id="KW-1185">Reference proteome</keyword>
<dbReference type="PROSITE" id="PS51898">
    <property type="entry name" value="TYR_RECOMBINASE"/>
    <property type="match status" value="1"/>
</dbReference>
<dbReference type="InterPro" id="IPR050090">
    <property type="entry name" value="Tyrosine_recombinase_XerCD"/>
</dbReference>
<dbReference type="CDD" id="cd00397">
    <property type="entry name" value="DNA_BRE_C"/>
    <property type="match status" value="1"/>
</dbReference>
<feature type="domain" description="Tyr recombinase" evidence="6">
    <location>
        <begin position="141"/>
        <end position="332"/>
    </location>
</feature>
<comment type="caution">
    <text evidence="8">The sequence shown here is derived from an EMBL/GenBank/DDBJ whole genome shotgun (WGS) entry which is preliminary data.</text>
</comment>
<evidence type="ECO:0000259" key="6">
    <source>
        <dbReference type="PROSITE" id="PS51898"/>
    </source>
</evidence>
<dbReference type="PANTHER" id="PTHR30349">
    <property type="entry name" value="PHAGE INTEGRASE-RELATED"/>
    <property type="match status" value="1"/>
</dbReference>
<name>A0ABX3Z2F4_9STAP</name>
<evidence type="ECO:0000313" key="8">
    <source>
        <dbReference type="EMBL" id="OTW30598.1"/>
    </source>
</evidence>
<proteinExistence type="inferred from homology"/>
<dbReference type="InterPro" id="IPR044068">
    <property type="entry name" value="CB"/>
</dbReference>
<dbReference type="SUPFAM" id="SSF56349">
    <property type="entry name" value="DNA breaking-rejoining enzymes"/>
    <property type="match status" value="1"/>
</dbReference>
<dbReference type="Proteomes" id="UP000195208">
    <property type="component" value="Unassembled WGS sequence"/>
</dbReference>
<protein>
    <submittedName>
        <fullName evidence="8">Recombinase</fullName>
    </submittedName>
</protein>
<evidence type="ECO:0000313" key="9">
    <source>
        <dbReference type="Proteomes" id="UP000195208"/>
    </source>
</evidence>
<dbReference type="PANTHER" id="PTHR30349:SF64">
    <property type="entry name" value="PROPHAGE INTEGRASE INTD-RELATED"/>
    <property type="match status" value="1"/>
</dbReference>
<evidence type="ECO:0000256" key="2">
    <source>
        <dbReference type="ARBA" id="ARBA00022908"/>
    </source>
</evidence>
<dbReference type="Gene3D" id="1.10.150.130">
    <property type="match status" value="1"/>
</dbReference>
<dbReference type="InterPro" id="IPR011010">
    <property type="entry name" value="DNA_brk_join_enz"/>
</dbReference>
<dbReference type="InterPro" id="IPR002104">
    <property type="entry name" value="Integrase_catalytic"/>
</dbReference>
<dbReference type="Gene3D" id="1.10.443.10">
    <property type="entry name" value="Intergrase catalytic core"/>
    <property type="match status" value="1"/>
</dbReference>
<accession>A0ABX3Z2F4</accession>
<sequence>MLRERAKKLPDITDELWEKVDPVYKELVEEYLTSVDLSTQSKKQYRSALRQFGFFLYDSLNNKPLYKIKKRDAMRYVNFLREHRKMSSSGINLKKSAISAFCQWIENYIADDYEDENGVLVFETFRNFMKGLPPVVKNQVYQKIKITYDEYRTMMEALEDDENYLGMAWLAVAFNVGARRAEIIQFKTEIVDYKFNDEGGYVLSHNLRGKGRGEDGKVLQYMINEEALLYINLWLDKRGYDSEYIFTVGNEKRNRLMGITWADYFCENVLSPILGRRINPHIFKASCITYLLEEKGLDIKLVSKYIAHHESVETTQIYDLRDFEDERKKIFN</sequence>
<keyword evidence="2" id="KW-0229">DNA integration</keyword>
<dbReference type="InterPro" id="IPR004107">
    <property type="entry name" value="Integrase_SAM-like_N"/>
</dbReference>
<feature type="domain" description="Core-binding (CB)" evidence="7">
    <location>
        <begin position="22"/>
        <end position="106"/>
    </location>
</feature>
<dbReference type="RefSeq" id="WP_085622127.1">
    <property type="nucleotide sequence ID" value="NZ_JAPTFZ010000006.1"/>
</dbReference>
<dbReference type="EMBL" id="NEFX01000018">
    <property type="protein sequence ID" value="OTW30598.1"/>
    <property type="molecule type" value="Genomic_DNA"/>
</dbReference>
<dbReference type="InterPro" id="IPR013762">
    <property type="entry name" value="Integrase-like_cat_sf"/>
</dbReference>
<keyword evidence="3 5" id="KW-0238">DNA-binding</keyword>
<evidence type="ECO:0000256" key="1">
    <source>
        <dbReference type="ARBA" id="ARBA00008857"/>
    </source>
</evidence>
<evidence type="ECO:0000259" key="7">
    <source>
        <dbReference type="PROSITE" id="PS51900"/>
    </source>
</evidence>
<evidence type="ECO:0000256" key="3">
    <source>
        <dbReference type="ARBA" id="ARBA00023125"/>
    </source>
</evidence>
<reference evidence="8 9" key="1">
    <citation type="submission" date="2017-04" db="EMBL/GenBank/DDBJ databases">
        <title>Staphylococcus agnetis, a potential pathogen in the broiler production.</title>
        <authorList>
            <person name="Poulsen L."/>
        </authorList>
    </citation>
    <scope>NUCLEOTIDE SEQUENCE [LARGE SCALE GENOMIC DNA]</scope>
    <source>
        <strain evidence="8 9">723_310714_2_2_spleen</strain>
    </source>
</reference>